<proteinExistence type="predicted"/>
<gene>
    <name evidence="1" type="ORF">DPEC_G00044570</name>
</gene>
<reference evidence="1" key="1">
    <citation type="submission" date="2021-05" db="EMBL/GenBank/DDBJ databases">
        <authorList>
            <person name="Pan Q."/>
            <person name="Jouanno E."/>
            <person name="Zahm M."/>
            <person name="Klopp C."/>
            <person name="Cabau C."/>
            <person name="Louis A."/>
            <person name="Berthelot C."/>
            <person name="Parey E."/>
            <person name="Roest Crollius H."/>
            <person name="Montfort J."/>
            <person name="Robinson-Rechavi M."/>
            <person name="Bouchez O."/>
            <person name="Lampietro C."/>
            <person name="Lopez Roques C."/>
            <person name="Donnadieu C."/>
            <person name="Postlethwait J."/>
            <person name="Bobe J."/>
            <person name="Dillon D."/>
            <person name="Chandos A."/>
            <person name="von Hippel F."/>
            <person name="Guiguen Y."/>
        </authorList>
    </citation>
    <scope>NUCLEOTIDE SEQUENCE</scope>
    <source>
        <strain evidence="1">YG-Jan2019</strain>
    </source>
</reference>
<keyword evidence="2" id="KW-1185">Reference proteome</keyword>
<organism evidence="1 2">
    <name type="scientific">Dallia pectoralis</name>
    <name type="common">Alaska blackfish</name>
    <dbReference type="NCBI Taxonomy" id="75939"/>
    <lineage>
        <taxon>Eukaryota</taxon>
        <taxon>Metazoa</taxon>
        <taxon>Chordata</taxon>
        <taxon>Craniata</taxon>
        <taxon>Vertebrata</taxon>
        <taxon>Euteleostomi</taxon>
        <taxon>Actinopterygii</taxon>
        <taxon>Neopterygii</taxon>
        <taxon>Teleostei</taxon>
        <taxon>Protacanthopterygii</taxon>
        <taxon>Esociformes</taxon>
        <taxon>Umbridae</taxon>
        <taxon>Dallia</taxon>
    </lineage>
</organism>
<accession>A0ACC2H9G7</accession>
<comment type="caution">
    <text evidence="1">The sequence shown here is derived from an EMBL/GenBank/DDBJ whole genome shotgun (WGS) entry which is preliminary data.</text>
</comment>
<dbReference type="EMBL" id="CM055731">
    <property type="protein sequence ID" value="KAJ8012602.1"/>
    <property type="molecule type" value="Genomic_DNA"/>
</dbReference>
<protein>
    <submittedName>
        <fullName evidence="1">Uncharacterized protein</fullName>
    </submittedName>
</protein>
<dbReference type="Proteomes" id="UP001157502">
    <property type="component" value="Chromosome 4"/>
</dbReference>
<evidence type="ECO:0000313" key="2">
    <source>
        <dbReference type="Proteomes" id="UP001157502"/>
    </source>
</evidence>
<sequence length="126" mass="14844">MDDLLDMACLVDKRFKLQYTQDEKREYIKERAVLQMLKGERSAVVRKEESREEAMRDTSVPAKKTKRSLASFFSYRPTTTTSTEYLTAQQAVERELCNYLLSPNADNDSNPLDWWKVYEMNFPRVS</sequence>
<evidence type="ECO:0000313" key="1">
    <source>
        <dbReference type="EMBL" id="KAJ8012602.1"/>
    </source>
</evidence>
<name>A0ACC2H9G7_DALPE</name>